<keyword evidence="3" id="KW-0472">Membrane</keyword>
<dbReference type="GO" id="GO:0006465">
    <property type="term" value="P:signal peptide processing"/>
    <property type="evidence" value="ECO:0007669"/>
    <property type="project" value="InterPro"/>
</dbReference>
<evidence type="ECO:0000256" key="2">
    <source>
        <dbReference type="ARBA" id="ARBA00009370"/>
    </source>
</evidence>
<dbReference type="GO" id="GO:0009003">
    <property type="term" value="F:signal peptidase activity"/>
    <property type="evidence" value="ECO:0007669"/>
    <property type="project" value="UniProtKB-EC"/>
</dbReference>
<dbReference type="Proteomes" id="UP000183039">
    <property type="component" value="Unassembled WGS sequence"/>
</dbReference>
<dbReference type="InterPro" id="IPR036286">
    <property type="entry name" value="LexA/Signal_pep-like_sf"/>
</dbReference>
<name>A0A0S3KA47_9ENTE</name>
<comment type="catalytic activity">
    <reaction evidence="3">
        <text>Cleavage of hydrophobic, N-terminal signal or leader sequences from secreted and periplasmic proteins.</text>
        <dbReference type="EC" id="3.4.21.89"/>
    </reaction>
</comment>
<dbReference type="EMBL" id="JXLC01000005">
    <property type="protein sequence ID" value="OJG92574.1"/>
    <property type="molecule type" value="Genomic_DNA"/>
</dbReference>
<feature type="domain" description="Peptidase S26" evidence="4">
    <location>
        <begin position="26"/>
        <end position="186"/>
    </location>
</feature>
<dbReference type="RefSeq" id="WP_083429105.1">
    <property type="nucleotide sequence ID" value="NZ_JXLC01000005.1"/>
</dbReference>
<comment type="subcellular location">
    <subcellularLocation>
        <location evidence="1">Cell membrane</location>
        <topology evidence="1">Single-pass type II membrane protein</topology>
    </subcellularLocation>
    <subcellularLocation>
        <location evidence="3">Membrane</location>
        <topology evidence="3">Single-pass type II membrane protein</topology>
    </subcellularLocation>
</comment>
<evidence type="ECO:0000313" key="5">
    <source>
        <dbReference type="EMBL" id="ALS01179.1"/>
    </source>
</evidence>
<reference evidence="6 8" key="1">
    <citation type="submission" date="2014-12" db="EMBL/GenBank/DDBJ databases">
        <title>Draft genome sequences of 29 type strains of Enterococci.</title>
        <authorList>
            <person name="Zhong Z."/>
            <person name="Sun Z."/>
            <person name="Liu W."/>
            <person name="Zhang W."/>
            <person name="Zhang H."/>
        </authorList>
    </citation>
    <scope>NUCLEOTIDE SEQUENCE [LARGE SCALE GENOMIC DNA]</scope>
    <source>
        <strain evidence="6 8">DSM 22801</strain>
    </source>
</reference>
<dbReference type="Pfam" id="PF10502">
    <property type="entry name" value="Peptidase_S26"/>
    <property type="match status" value="1"/>
</dbReference>
<dbReference type="GO" id="GO:0004252">
    <property type="term" value="F:serine-type endopeptidase activity"/>
    <property type="evidence" value="ECO:0007669"/>
    <property type="project" value="InterPro"/>
</dbReference>
<reference evidence="5 7" key="2">
    <citation type="submission" date="2015-12" db="EMBL/GenBank/DDBJ databases">
        <authorList>
            <person name="Lauer A."/>
            <person name="Humrighouse B."/>
            <person name="Loparev V."/>
            <person name="Shewmaker P.L."/>
            <person name="Whitney A.M."/>
            <person name="McLaughlin R.W."/>
        </authorList>
    </citation>
    <scope>NUCLEOTIDE SEQUENCE [LARGE SCALE GENOMIC DNA]</scope>
    <source>
        <strain evidence="5 7">LMG 23085</strain>
    </source>
</reference>
<keyword evidence="3" id="KW-0378">Hydrolase</keyword>
<dbReference type="InterPro" id="IPR019533">
    <property type="entry name" value="Peptidase_S26"/>
</dbReference>
<dbReference type="Proteomes" id="UP000065511">
    <property type="component" value="Chromosome"/>
</dbReference>
<evidence type="ECO:0000256" key="1">
    <source>
        <dbReference type="ARBA" id="ARBA00004401"/>
    </source>
</evidence>
<sequence length="196" mass="22213">MVKKKLQKNKKRVKIKKKEVVFPYLKDLLVACGIVLFLLMIASSFYFKGIKIDGYGMMPTLRDKDIVVAKKTKAIKRFDIVVLKIGNKQQVRRVIGLSDELVQYKDDVLIIDGTPIDEKFIINGINESQYSGKSFTEDFSSGGVSGLSRIPKGYYLVLGDNRPYATDSRHYGLVAERNIIGIIMMRLLPVNDIKAY</sequence>
<comment type="similarity">
    <text evidence="2 3">Belongs to the peptidase S26 family.</text>
</comment>
<dbReference type="KEGG" id="ess:ATZ33_07285"/>
<keyword evidence="3" id="KW-0812">Transmembrane</keyword>
<dbReference type="SUPFAM" id="SSF51306">
    <property type="entry name" value="LexA/Signal peptidase"/>
    <property type="match status" value="1"/>
</dbReference>
<keyword evidence="3" id="KW-0645">Protease</keyword>
<dbReference type="PANTHER" id="PTHR43390:SF1">
    <property type="entry name" value="CHLOROPLAST PROCESSING PEPTIDASE"/>
    <property type="match status" value="1"/>
</dbReference>
<accession>A0A0S3KA47</accession>
<dbReference type="AlphaFoldDB" id="A0A0S3KA47"/>
<evidence type="ECO:0000313" key="6">
    <source>
        <dbReference type="EMBL" id="OJG92574.1"/>
    </source>
</evidence>
<dbReference type="OrthoDB" id="2188996at2"/>
<dbReference type="InterPro" id="IPR000223">
    <property type="entry name" value="Pept_S26A_signal_pept_1"/>
</dbReference>
<feature type="transmembrane region" description="Helical" evidence="3">
    <location>
        <begin position="21"/>
        <end position="47"/>
    </location>
</feature>
<keyword evidence="3" id="KW-1133">Transmembrane helix</keyword>
<dbReference type="EC" id="3.4.21.89" evidence="3"/>
<proteinExistence type="inferred from homology"/>
<evidence type="ECO:0000313" key="8">
    <source>
        <dbReference type="Proteomes" id="UP000183039"/>
    </source>
</evidence>
<evidence type="ECO:0000313" key="7">
    <source>
        <dbReference type="Proteomes" id="UP000065511"/>
    </source>
</evidence>
<organism evidence="6 8">
    <name type="scientific">Enterococcus silesiacus</name>
    <dbReference type="NCBI Taxonomy" id="332949"/>
    <lineage>
        <taxon>Bacteria</taxon>
        <taxon>Bacillati</taxon>
        <taxon>Bacillota</taxon>
        <taxon>Bacilli</taxon>
        <taxon>Lactobacillales</taxon>
        <taxon>Enterococcaceae</taxon>
        <taxon>Enterococcus</taxon>
    </lineage>
</organism>
<dbReference type="Gene3D" id="2.10.109.10">
    <property type="entry name" value="Umud Fragment, subunit A"/>
    <property type="match status" value="1"/>
</dbReference>
<protein>
    <recommendedName>
        <fullName evidence="3">Signal peptidase I</fullName>
        <ecNumber evidence="3">3.4.21.89</ecNumber>
    </recommendedName>
</protein>
<dbReference type="NCBIfam" id="TIGR02227">
    <property type="entry name" value="sigpep_I_bact"/>
    <property type="match status" value="1"/>
</dbReference>
<dbReference type="CDD" id="cd06530">
    <property type="entry name" value="S26_SPase_I"/>
    <property type="match status" value="1"/>
</dbReference>
<dbReference type="EMBL" id="CP013614">
    <property type="protein sequence ID" value="ALS01179.1"/>
    <property type="molecule type" value="Genomic_DNA"/>
</dbReference>
<evidence type="ECO:0000256" key="3">
    <source>
        <dbReference type="RuleBase" id="RU362042"/>
    </source>
</evidence>
<dbReference type="PANTHER" id="PTHR43390">
    <property type="entry name" value="SIGNAL PEPTIDASE I"/>
    <property type="match status" value="1"/>
</dbReference>
<keyword evidence="7" id="KW-1185">Reference proteome</keyword>
<gene>
    <name evidence="5" type="ORF">ATZ33_07285</name>
    <name evidence="6" type="ORF">RV15_GL002999</name>
</gene>
<dbReference type="PRINTS" id="PR00727">
    <property type="entry name" value="LEADERPTASE"/>
</dbReference>
<dbReference type="GO" id="GO:0005886">
    <property type="term" value="C:plasma membrane"/>
    <property type="evidence" value="ECO:0007669"/>
    <property type="project" value="UniProtKB-SubCell"/>
</dbReference>
<evidence type="ECO:0000259" key="4">
    <source>
        <dbReference type="Pfam" id="PF10502"/>
    </source>
</evidence>